<dbReference type="Pfam" id="PF03998">
    <property type="entry name" value="Utp11"/>
    <property type="match status" value="1"/>
</dbReference>
<dbReference type="FunCoup" id="G0V6P0">
    <property type="interactions" value="804"/>
</dbReference>
<dbReference type="eggNOG" id="KOG3237">
    <property type="taxonomic scope" value="Eukaryota"/>
</dbReference>
<dbReference type="GO" id="GO:0000480">
    <property type="term" value="P:endonucleolytic cleavage in 5'-ETS of tricistronic rRNA transcript (SSU-rRNA, 5.8S rRNA, LSU-rRNA)"/>
    <property type="evidence" value="ECO:0007669"/>
    <property type="project" value="EnsemblFungi"/>
</dbReference>
<protein>
    <recommendedName>
        <fullName evidence="6">U3 small nucleolar RNA-associated protein 11</fullName>
        <shortName evidence="6">U3 snoRNA-associated protein 11</shortName>
    </recommendedName>
</protein>
<dbReference type="GO" id="GO:0000472">
    <property type="term" value="P:endonucleolytic cleavage to generate mature 5'-end of SSU-rRNA from (SSU-rRNA, 5.8S rRNA, LSU-rRNA)"/>
    <property type="evidence" value="ECO:0007669"/>
    <property type="project" value="EnsemblFungi"/>
</dbReference>
<keyword evidence="5 6" id="KW-0539">Nucleus</keyword>
<dbReference type="PANTHER" id="PTHR12838:SF0">
    <property type="entry name" value="U3 SMALL NUCLEOLAR RNA-ASSOCIATED PROTEIN 11-RELATED"/>
    <property type="match status" value="1"/>
</dbReference>
<comment type="function">
    <text evidence="1 6">Involved in nucleolar processing of pre-18S ribosomal RNA.</text>
</comment>
<dbReference type="GO" id="GO:0000447">
    <property type="term" value="P:endonucleolytic cleavage in ITS1 to separate SSU-rRNA from 5.8S rRNA and LSU-rRNA from tricistronic rRNA transcript (SSU-rRNA, 5.8S rRNA, LSU-rRNA)"/>
    <property type="evidence" value="ECO:0007669"/>
    <property type="project" value="EnsemblFungi"/>
</dbReference>
<evidence type="ECO:0000313" key="9">
    <source>
        <dbReference type="Proteomes" id="UP000001640"/>
    </source>
</evidence>
<comment type="subcellular location">
    <subcellularLocation>
        <location evidence="2 6">Nucleus</location>
        <location evidence="2 6">Nucleolus</location>
    </subcellularLocation>
</comment>
<dbReference type="GO" id="GO:0006412">
    <property type="term" value="P:translation"/>
    <property type="evidence" value="ECO:0007669"/>
    <property type="project" value="EnsemblFungi"/>
</dbReference>
<proteinExistence type="inferred from homology"/>
<comment type="similarity">
    <text evidence="3 6">Belongs to the UTP11 family.</text>
</comment>
<accession>G0V6P0</accession>
<dbReference type="PANTHER" id="PTHR12838">
    <property type="entry name" value="U3 SMALL NUCLEOLAR RNA-ASSOCIATED PROTEIN 11"/>
    <property type="match status" value="1"/>
</dbReference>
<dbReference type="AlphaFoldDB" id="G0V6P0"/>
<evidence type="ECO:0000256" key="7">
    <source>
        <dbReference type="SAM" id="MobiDB-lite"/>
    </source>
</evidence>
<organism evidence="8 9">
    <name type="scientific">Naumovozyma castellii</name>
    <name type="common">Yeast</name>
    <name type="synonym">Saccharomyces castellii</name>
    <dbReference type="NCBI Taxonomy" id="27288"/>
    <lineage>
        <taxon>Eukaryota</taxon>
        <taxon>Fungi</taxon>
        <taxon>Dikarya</taxon>
        <taxon>Ascomycota</taxon>
        <taxon>Saccharomycotina</taxon>
        <taxon>Saccharomycetes</taxon>
        <taxon>Saccharomycetales</taxon>
        <taxon>Saccharomycetaceae</taxon>
        <taxon>Naumovozyma</taxon>
    </lineage>
</organism>
<dbReference type="Proteomes" id="UP000001640">
    <property type="component" value="Chromosome 1"/>
</dbReference>
<evidence type="ECO:0000256" key="6">
    <source>
        <dbReference type="PIRNR" id="PIRNR015952"/>
    </source>
</evidence>
<dbReference type="HOGENOM" id="CLU_061887_0_2_1"/>
<evidence type="ECO:0000313" key="8">
    <source>
        <dbReference type="EMBL" id="CCC67136.1"/>
    </source>
</evidence>
<dbReference type="OMA" id="DLKYVVM"/>
<feature type="region of interest" description="Disordered" evidence="7">
    <location>
        <begin position="1"/>
        <end position="21"/>
    </location>
</feature>
<dbReference type="KEGG" id="ncs:NCAS_0A05780"/>
<sequence length="255" mass="30138">MAKLVHDVQKRQHRERSQLTGRSRLGFLEKHKDYVKRAQDYHKKEATLKILRSKVTERNPDEYYHGMHSRKVDAKGLLVTSRRGEDEDESLSMDQVKLLKSQDSNYVRTLRQMELKKLENKTKTLMFGSNGQHTVFVDDRQQLEDFSPEEYFNTTTELLNRNENRLTRDQLAATALSGSKSRAASASFIMPKESLDKKKLKKFKIVKQHLERETQLKEVQQRMDLQREVMKKGSKKKVVDKKGNITFKWKKQRKR</sequence>
<feature type="compositionally biased region" description="Basic and acidic residues" evidence="7">
    <location>
        <begin position="1"/>
        <end position="10"/>
    </location>
</feature>
<name>G0V6P0_NAUCA</name>
<dbReference type="STRING" id="1064592.G0V6P0"/>
<dbReference type="InParanoid" id="G0V6P0"/>
<evidence type="ECO:0000256" key="3">
    <source>
        <dbReference type="ARBA" id="ARBA00008105"/>
    </source>
</evidence>
<gene>
    <name evidence="8" type="primary">NCAS0A05780</name>
    <name evidence="8" type="ordered locus">NCAS_0A05780</name>
</gene>
<dbReference type="RefSeq" id="XP_003673519.1">
    <property type="nucleotide sequence ID" value="XM_003673471.1"/>
</dbReference>
<keyword evidence="9" id="KW-1185">Reference proteome</keyword>
<dbReference type="EMBL" id="HE576752">
    <property type="protein sequence ID" value="CCC67136.1"/>
    <property type="molecule type" value="Genomic_DNA"/>
</dbReference>
<evidence type="ECO:0000256" key="1">
    <source>
        <dbReference type="ARBA" id="ARBA00004099"/>
    </source>
</evidence>
<dbReference type="InterPro" id="IPR007144">
    <property type="entry name" value="SSU_processome_Utp11"/>
</dbReference>
<dbReference type="GeneID" id="96900617"/>
<dbReference type="PIRSF" id="PIRSF015952">
    <property type="entry name" value="U3snoRNP11"/>
    <property type="match status" value="1"/>
</dbReference>
<evidence type="ECO:0000256" key="2">
    <source>
        <dbReference type="ARBA" id="ARBA00004604"/>
    </source>
</evidence>
<reference key="2">
    <citation type="submission" date="2011-08" db="EMBL/GenBank/DDBJ databases">
        <title>Genome sequence of Naumovozyma castellii.</title>
        <authorList>
            <person name="Gordon J.L."/>
            <person name="Armisen D."/>
            <person name="Proux-Wera E."/>
            <person name="OhEigeartaigh S.S."/>
            <person name="Byrne K.P."/>
            <person name="Wolfe K.H."/>
        </authorList>
    </citation>
    <scope>NUCLEOTIDE SEQUENCE</scope>
    <source>
        <strain>Type strain:CBS 4309</strain>
    </source>
</reference>
<dbReference type="GO" id="GO:0032040">
    <property type="term" value="C:small-subunit processome"/>
    <property type="evidence" value="ECO:0007669"/>
    <property type="project" value="UniProtKB-UniRule"/>
</dbReference>
<evidence type="ECO:0000256" key="5">
    <source>
        <dbReference type="ARBA" id="ARBA00023242"/>
    </source>
</evidence>
<reference evidence="8 9" key="1">
    <citation type="journal article" date="2011" name="Proc. Natl. Acad. Sci. U.S.A.">
        <title>Evolutionary erosion of yeast sex chromosomes by mating-type switching accidents.</title>
        <authorList>
            <person name="Gordon J.L."/>
            <person name="Armisen D."/>
            <person name="Proux-Wera E."/>
            <person name="Oheigeartaigh S.S."/>
            <person name="Byrne K.P."/>
            <person name="Wolfe K.H."/>
        </authorList>
    </citation>
    <scope>NUCLEOTIDE SEQUENCE [LARGE SCALE GENOMIC DNA]</scope>
    <source>
        <strain evidence="9">ATCC 76901 / BCRC 22586 / CBS 4309 / NBRC 1992 / NRRL Y-12630</strain>
    </source>
</reference>
<keyword evidence="4 6" id="KW-0698">rRNA processing</keyword>
<dbReference type="OrthoDB" id="29058at2759"/>
<evidence type="ECO:0000256" key="4">
    <source>
        <dbReference type="ARBA" id="ARBA00022552"/>
    </source>
</evidence>
<comment type="subunit">
    <text evidence="6">Component of the ribosomal small subunit (SSU) processome.</text>
</comment>